<dbReference type="Pfam" id="PF13585">
    <property type="entry name" value="CHU_C"/>
    <property type="match status" value="1"/>
</dbReference>
<evidence type="ECO:0000313" key="1">
    <source>
        <dbReference type="EMBL" id="UOE33433.1"/>
    </source>
</evidence>
<organism evidence="1 2">
    <name type="scientific">Hymenobacter monticola</name>
    <dbReference type="NCBI Taxonomy" id="1705399"/>
    <lineage>
        <taxon>Bacteria</taxon>
        <taxon>Pseudomonadati</taxon>
        <taxon>Bacteroidota</taxon>
        <taxon>Cytophagia</taxon>
        <taxon>Cytophagales</taxon>
        <taxon>Hymenobacteraceae</taxon>
        <taxon>Hymenobacter</taxon>
    </lineage>
</organism>
<dbReference type="InterPro" id="IPR013320">
    <property type="entry name" value="ConA-like_dom_sf"/>
</dbReference>
<gene>
    <name evidence="1" type="ORF">MTP16_20195</name>
</gene>
<accession>A0ABY4B6N8</accession>
<protein>
    <submittedName>
        <fullName evidence="1">Gliding motility-associated C-terminal domain-containing protein</fullName>
    </submittedName>
</protein>
<keyword evidence="2" id="KW-1185">Reference proteome</keyword>
<name>A0ABY4B6N8_9BACT</name>
<dbReference type="EMBL" id="CP094534">
    <property type="protein sequence ID" value="UOE33433.1"/>
    <property type="molecule type" value="Genomic_DNA"/>
</dbReference>
<dbReference type="Proteomes" id="UP000831390">
    <property type="component" value="Chromosome"/>
</dbReference>
<dbReference type="RefSeq" id="WP_243513164.1">
    <property type="nucleotide sequence ID" value="NZ_CP094534.1"/>
</dbReference>
<dbReference type="SUPFAM" id="SSF49899">
    <property type="entry name" value="Concanavalin A-like lectins/glucanases"/>
    <property type="match status" value="1"/>
</dbReference>
<proteinExistence type="predicted"/>
<sequence>MLLPFFYISATGWVRGLCAIALLLLCVLRFGCPQAWAQARSLPGSGNSLFFNGIDSYVDCGPTNRAIRDQLVLTVWVKTQNSGYQCVVSKFSDGPAEDKGFFLYTSGGKAGFSGRNGSGRLMSSGLSTSRIDDGRWHHLAGICSGNPWRWQIVVDGILENTGNYSNAGTLELASTAPLLIGCDYVANGHYFEGEIDELKIASAPSNDYSIRLSMCSKYTTAPQTMWFNYRFDMSAGTTLVDNGSRPADGTLHNFGNNPWRTSGAPIGDRTLAVYGDLLAPLPLNQPWRMETAEGDSIIIDNISPSTRGIHIYLVDEPPSILPSGPSGGAYFGVFTVGDPSANSYTLSIRPAGGAGCRNAYTRLSNDRQWSLPAQLPSSRDRLLIPTTVYRSEHILTRGPETLATISGDSVACAGGRATLAVAGAGITGIRWNTGATTPTLSAGPGAYTAVVTFASGCSRVLQHIVRSITPGLIITGDSTLCPGRATSLTALAARATSYRWSTGATTATVQLTQSGTYTVTATYPGGCTVSARRTVRLNTELVPTFTLGVDTTLCEGEQVLLQGPAGASYRYQWSDGSTNRQLLAQAAGRYTLRVSTACGEQSASRTVAVASCLKVPNIITANGDKHNDRFTVQGLKGEGWVLDVYNRWGRAVFQTANYHNEWGADAAPGVYYVLLRRPATGFVYKGWLEVVR</sequence>
<dbReference type="Gene3D" id="2.60.120.200">
    <property type="match status" value="1"/>
</dbReference>
<evidence type="ECO:0000313" key="2">
    <source>
        <dbReference type="Proteomes" id="UP000831390"/>
    </source>
</evidence>
<dbReference type="Pfam" id="PF13385">
    <property type="entry name" value="Laminin_G_3"/>
    <property type="match status" value="1"/>
</dbReference>
<reference evidence="1 2" key="1">
    <citation type="submission" date="2022-03" db="EMBL/GenBank/DDBJ databases">
        <title>Hymenobactersp. isolated from the air.</title>
        <authorList>
            <person name="Won M."/>
            <person name="Kwon S.-W."/>
        </authorList>
    </citation>
    <scope>NUCLEOTIDE SEQUENCE [LARGE SCALE GENOMIC DNA]</scope>
    <source>
        <strain evidence="1 2">KACC 22596</strain>
    </source>
</reference>